<reference evidence="8 9" key="1">
    <citation type="submission" date="2020-04" db="EMBL/GenBank/DDBJ databases">
        <authorList>
            <person name="Alioto T."/>
            <person name="Alioto T."/>
            <person name="Gomez Garrido J."/>
        </authorList>
    </citation>
    <scope>NUCLEOTIDE SEQUENCE [LARGE SCALE GENOMIC DNA]</scope>
</reference>
<evidence type="ECO:0000256" key="6">
    <source>
        <dbReference type="SAM" id="MobiDB-lite"/>
    </source>
</evidence>
<evidence type="ECO:0000256" key="4">
    <source>
        <dbReference type="ARBA" id="ARBA00068096"/>
    </source>
</evidence>
<dbReference type="SMART" id="SM00020">
    <property type="entry name" value="Tryp_SPc"/>
    <property type="match status" value="1"/>
</dbReference>
<dbReference type="PROSITE" id="PS50240">
    <property type="entry name" value="TRYPSIN_DOM"/>
    <property type="match status" value="1"/>
</dbReference>
<organism evidence="8 9">
    <name type="scientific">Cloeon dipterum</name>
    <dbReference type="NCBI Taxonomy" id="197152"/>
    <lineage>
        <taxon>Eukaryota</taxon>
        <taxon>Metazoa</taxon>
        <taxon>Ecdysozoa</taxon>
        <taxon>Arthropoda</taxon>
        <taxon>Hexapoda</taxon>
        <taxon>Insecta</taxon>
        <taxon>Pterygota</taxon>
        <taxon>Palaeoptera</taxon>
        <taxon>Ephemeroptera</taxon>
        <taxon>Pisciforma</taxon>
        <taxon>Baetidae</taxon>
        <taxon>Cloeon</taxon>
    </lineage>
</organism>
<protein>
    <recommendedName>
        <fullName evidence="4">Phenoloxidase-activating factor 2</fullName>
    </recommendedName>
    <alternativeName>
        <fullName evidence="5">Prophenoloxidase-activating factor II</fullName>
    </alternativeName>
</protein>
<dbReference type="Pfam" id="PF00089">
    <property type="entry name" value="Trypsin"/>
    <property type="match status" value="1"/>
</dbReference>
<proteinExistence type="predicted"/>
<dbReference type="SUPFAM" id="SSF50494">
    <property type="entry name" value="Trypsin-like serine proteases"/>
    <property type="match status" value="1"/>
</dbReference>
<dbReference type="InterPro" id="IPR018114">
    <property type="entry name" value="TRYPSIN_HIS"/>
</dbReference>
<gene>
    <name evidence="8" type="ORF">CLODIP_2_CD09966</name>
</gene>
<dbReference type="AlphaFoldDB" id="A0A8S1C648"/>
<evidence type="ECO:0000256" key="5">
    <source>
        <dbReference type="ARBA" id="ARBA00076468"/>
    </source>
</evidence>
<evidence type="ECO:0000313" key="9">
    <source>
        <dbReference type="Proteomes" id="UP000494165"/>
    </source>
</evidence>
<dbReference type="PRINTS" id="PR00722">
    <property type="entry name" value="CHYMOTRYPSIN"/>
</dbReference>
<dbReference type="EMBL" id="CADEPI010000013">
    <property type="protein sequence ID" value="CAB3363651.1"/>
    <property type="molecule type" value="Genomic_DNA"/>
</dbReference>
<keyword evidence="9" id="KW-1185">Reference proteome</keyword>
<comment type="subcellular location">
    <subcellularLocation>
        <location evidence="1">Secreted</location>
    </subcellularLocation>
</comment>
<keyword evidence="3" id="KW-1015">Disulfide bond</keyword>
<sequence length="1024" mass="110418">MVRFDTELCTPFGNRKSRAAHRIPRNRKIAPQRVKAVRAERESAVGCILLAPLDCTPLHRHKMMRVTLIACLAALAASTSAEWSWSGSQSVGSTDKPVQSEALDHLTKAEFVSVPDQQTDKSETIIDTIIQSGREGRTLSEDAYQQVASEPAFKRVIAAGDDAQARQFVKERLCNLGLMTCDGIEGKAGYIQPHDVFYAQPVAIKPVGEPIPAVPIRQPHAYKPFPGPNQHGFPGPNQQGFPGPGGANYNQYPRPGGYPSFGKRPPPINGGIYGPPKPVPFAGDDYAVKKTQHKELVTGGGIGGPVQHVHHHYHHGNPGSAPIGGGLPLGGGLSQGGGGLSLGGGGFQASGVGVYPGFSKAPPPIYEPELEPDDQPGQGEYGAPFYKKELNLSNNKKQVYGSAATNFNSYAGQYNGYESPRSDKCYCVPIEQCPANEVIGRKEDNPASLIDPRNKETAIEAEDLEEKDHVKREDVGNTTESANTTVSTEAPRTKREAVDSTKDSAKPQAVAGSRTGRNSNDSPDAVAEMAALLADKESERSIDGATDDYSADLTAPSEPQLRLLGLNSDKVKPTFGVSFGLPYGYGQPYPLNPFGSVPSAVNPFFGSVGPGGLSLGPVSVNPLVSIQVTKDEFGEKVIKPLVNLHVTPNKGLLHKFQGLVGGFGGGGYPPPVHHVHHGHINHNHPPPPFILPDLALTLPHSTAPGPSGHHMRQDRTERVTRQFGGNQLGNGNRCPSYQVCCRNPGRPAYAPQQQQGYPQCGRRNAQGINGRIKNPVYADGDSEFGEYPWQAAILKKDAHESVYVCGGTLIDNQHVITAAHCVKGYNGQELRVRLGEWDVNHDVEFYPYIETDVARVTVHPEFYAGTLFNDLAIIKLIRPVDLQRNPHISAACLPDPHNDFSGSRCYTTGWGKDAFGDFGKYQNILKEVDVPVVSHHQCQSQLQQTRLGYDFKLHPGFICAGGEEGKDACKGDGGGPMVCEKGGSWQVVGVVSWGIGCGQYGVPGVYVKVAHYLDWIRQITRQPF</sequence>
<dbReference type="GO" id="GO:0006508">
    <property type="term" value="P:proteolysis"/>
    <property type="evidence" value="ECO:0007669"/>
    <property type="project" value="InterPro"/>
</dbReference>
<feature type="compositionally biased region" description="Basic and acidic residues" evidence="6">
    <location>
        <begin position="466"/>
        <end position="475"/>
    </location>
</feature>
<accession>A0A8S1C648</accession>
<comment type="caution">
    <text evidence="8">The sequence shown here is derived from an EMBL/GenBank/DDBJ whole genome shotgun (WGS) entry which is preliminary data.</text>
</comment>
<dbReference type="PROSITE" id="PS00134">
    <property type="entry name" value="TRYPSIN_HIS"/>
    <property type="match status" value="1"/>
</dbReference>
<feature type="compositionally biased region" description="Polar residues" evidence="6">
    <location>
        <begin position="476"/>
        <end position="490"/>
    </location>
</feature>
<evidence type="ECO:0000256" key="3">
    <source>
        <dbReference type="ARBA" id="ARBA00023157"/>
    </source>
</evidence>
<feature type="region of interest" description="Disordered" evidence="6">
    <location>
        <begin position="444"/>
        <end position="523"/>
    </location>
</feature>
<evidence type="ECO:0000259" key="7">
    <source>
        <dbReference type="PROSITE" id="PS50240"/>
    </source>
</evidence>
<dbReference type="GO" id="GO:0005576">
    <property type="term" value="C:extracellular region"/>
    <property type="evidence" value="ECO:0007669"/>
    <property type="project" value="UniProtKB-SubCell"/>
</dbReference>
<dbReference type="CDD" id="cd00190">
    <property type="entry name" value="Tryp_SPc"/>
    <property type="match status" value="1"/>
</dbReference>
<feature type="domain" description="Peptidase S1" evidence="7">
    <location>
        <begin position="767"/>
        <end position="1021"/>
    </location>
</feature>
<dbReference type="PANTHER" id="PTHR24258:SF142">
    <property type="entry name" value="PEPTIDASE S1 DOMAIN-CONTAINING PROTEIN"/>
    <property type="match status" value="1"/>
</dbReference>
<dbReference type="OrthoDB" id="5949700at2759"/>
<dbReference type="InterPro" id="IPR001254">
    <property type="entry name" value="Trypsin_dom"/>
</dbReference>
<evidence type="ECO:0000256" key="2">
    <source>
        <dbReference type="ARBA" id="ARBA00022525"/>
    </source>
</evidence>
<evidence type="ECO:0000256" key="1">
    <source>
        <dbReference type="ARBA" id="ARBA00004613"/>
    </source>
</evidence>
<dbReference type="FunFam" id="2.40.10.10:FF:000038">
    <property type="entry name" value="Serine protease"/>
    <property type="match status" value="1"/>
</dbReference>
<dbReference type="GO" id="GO:0004252">
    <property type="term" value="F:serine-type endopeptidase activity"/>
    <property type="evidence" value="ECO:0007669"/>
    <property type="project" value="InterPro"/>
</dbReference>
<dbReference type="InterPro" id="IPR001314">
    <property type="entry name" value="Peptidase_S1A"/>
</dbReference>
<dbReference type="Gene3D" id="2.40.10.10">
    <property type="entry name" value="Trypsin-like serine proteases"/>
    <property type="match status" value="1"/>
</dbReference>
<dbReference type="Proteomes" id="UP000494165">
    <property type="component" value="Unassembled WGS sequence"/>
</dbReference>
<evidence type="ECO:0000313" key="8">
    <source>
        <dbReference type="EMBL" id="CAB3363651.1"/>
    </source>
</evidence>
<dbReference type="PANTHER" id="PTHR24258">
    <property type="entry name" value="SERINE PROTEASE-RELATED"/>
    <property type="match status" value="1"/>
</dbReference>
<name>A0A8S1C648_9INSE</name>
<dbReference type="InterPro" id="IPR043504">
    <property type="entry name" value="Peptidase_S1_PA_chymotrypsin"/>
</dbReference>
<feature type="compositionally biased region" description="Basic and acidic residues" evidence="6">
    <location>
        <begin position="491"/>
        <end position="505"/>
    </location>
</feature>
<dbReference type="InterPro" id="IPR009003">
    <property type="entry name" value="Peptidase_S1_PA"/>
</dbReference>
<keyword evidence="2" id="KW-0964">Secreted</keyword>